<dbReference type="KEGG" id="tet:TTHERM_00129290"/>
<accession>I7M1E1</accession>
<dbReference type="eggNOG" id="ENOG502S94X">
    <property type="taxonomic scope" value="Eukaryota"/>
</dbReference>
<feature type="region of interest" description="Disordered" evidence="1">
    <location>
        <begin position="1"/>
        <end position="30"/>
    </location>
</feature>
<organism evidence="4 5">
    <name type="scientific">Tetrahymena thermophila (strain SB210)</name>
    <dbReference type="NCBI Taxonomy" id="312017"/>
    <lineage>
        <taxon>Eukaryota</taxon>
        <taxon>Sar</taxon>
        <taxon>Alveolata</taxon>
        <taxon>Ciliophora</taxon>
        <taxon>Intramacronucleata</taxon>
        <taxon>Oligohymenophorea</taxon>
        <taxon>Hymenostomatida</taxon>
        <taxon>Tetrahymenina</taxon>
        <taxon>Tetrahymenidae</taxon>
        <taxon>Tetrahymena</taxon>
    </lineage>
</organism>
<dbReference type="InterPro" id="IPR005804">
    <property type="entry name" value="FA_desaturase_dom"/>
</dbReference>
<dbReference type="Pfam" id="PF00487">
    <property type="entry name" value="FA_desaturase"/>
    <property type="match status" value="1"/>
</dbReference>
<dbReference type="InParanoid" id="I7M1E1"/>
<dbReference type="PANTHER" id="PTHR36459:SF1">
    <property type="entry name" value="FATTY ACID DESATURASE DOMAIN-CONTAINING PROTEIN-RELATED"/>
    <property type="match status" value="1"/>
</dbReference>
<gene>
    <name evidence="4" type="ORF">TTHERM_00129290</name>
</gene>
<keyword evidence="2" id="KW-0472">Membrane</keyword>
<dbReference type="RefSeq" id="XP_001016398.1">
    <property type="nucleotide sequence ID" value="XM_001016398.1"/>
</dbReference>
<feature type="transmembrane region" description="Helical" evidence="2">
    <location>
        <begin position="109"/>
        <end position="126"/>
    </location>
</feature>
<sequence>MSMKTDSKKVESSKKETSQPKSSDQTVPTQQTQKAVVRETIWLVAGIFCTIISSPVIFLVILSTLWDLIDRGFRGTNGTGIIFIISRWINSKTEKFNQKFVAYKEDAYTINVIILLAVVLPIAFLYCLNDHMNNGFSWTLCVLYNLFRLGPYLINFTWCYALSHKEGHMGAGLYKEPYTFLSKIFNWWIGLFYGVLPASFVYGHSINHHKYDNREEDVVSTSDRPRDSWLNWIRYIPRFALYSLNISTIIQFYKERKYGICLKMFLGSLYWFSFVFLVLKLTNTSFTFWYVIYPFFENFFILSAINWAWHAFIDDQDPENEYINSVTIVDGVFNVLNEDYHVVHHQYPGVHWTKNYDLYLKHKEEYKKGKQAAMFKDTQVFEMFVLVASANYDVLAQKMVLNQDLSFEEKKEFIKRRLRVCTWGPFKTVDQKISKWE</sequence>
<dbReference type="HOGENOM" id="CLU_033263_1_0_1"/>
<dbReference type="PANTHER" id="PTHR36459">
    <property type="entry name" value="ORF"/>
    <property type="match status" value="1"/>
</dbReference>
<evidence type="ECO:0000313" key="4">
    <source>
        <dbReference type="EMBL" id="EAR96153.1"/>
    </source>
</evidence>
<dbReference type="GeneID" id="7825670"/>
<feature type="transmembrane region" description="Helical" evidence="2">
    <location>
        <begin position="260"/>
        <end position="281"/>
    </location>
</feature>
<keyword evidence="2" id="KW-0812">Transmembrane</keyword>
<proteinExistence type="predicted"/>
<feature type="domain" description="Fatty acid desaturase" evidence="3">
    <location>
        <begin position="138"/>
        <end position="369"/>
    </location>
</feature>
<dbReference type="GO" id="GO:0006629">
    <property type="term" value="P:lipid metabolic process"/>
    <property type="evidence" value="ECO:0007669"/>
    <property type="project" value="InterPro"/>
</dbReference>
<keyword evidence="2" id="KW-1133">Transmembrane helix</keyword>
<feature type="transmembrane region" description="Helical" evidence="2">
    <location>
        <begin position="41"/>
        <end position="66"/>
    </location>
</feature>
<evidence type="ECO:0000259" key="3">
    <source>
        <dbReference type="Pfam" id="PF00487"/>
    </source>
</evidence>
<feature type="transmembrane region" description="Helical" evidence="2">
    <location>
        <begin position="287"/>
        <end position="309"/>
    </location>
</feature>
<evidence type="ECO:0000313" key="5">
    <source>
        <dbReference type="Proteomes" id="UP000009168"/>
    </source>
</evidence>
<feature type="compositionally biased region" description="Polar residues" evidence="1">
    <location>
        <begin position="19"/>
        <end position="30"/>
    </location>
</feature>
<evidence type="ECO:0000256" key="2">
    <source>
        <dbReference type="SAM" id="Phobius"/>
    </source>
</evidence>
<feature type="transmembrane region" description="Helical" evidence="2">
    <location>
        <begin position="184"/>
        <end position="203"/>
    </location>
</feature>
<protein>
    <submittedName>
        <fullName evidence="4">Fatty acid desaturase family protein</fullName>
    </submittedName>
</protein>
<dbReference type="OMA" id="MTGNWGQ"/>
<feature type="compositionally biased region" description="Basic and acidic residues" evidence="1">
    <location>
        <begin position="1"/>
        <end position="18"/>
    </location>
</feature>
<reference evidence="5" key="1">
    <citation type="journal article" date="2006" name="PLoS Biol.">
        <title>Macronuclear genome sequence of the ciliate Tetrahymena thermophila, a model eukaryote.</title>
        <authorList>
            <person name="Eisen J.A."/>
            <person name="Coyne R.S."/>
            <person name="Wu M."/>
            <person name="Wu D."/>
            <person name="Thiagarajan M."/>
            <person name="Wortman J.R."/>
            <person name="Badger J.H."/>
            <person name="Ren Q."/>
            <person name="Amedeo P."/>
            <person name="Jones K.M."/>
            <person name="Tallon L.J."/>
            <person name="Delcher A.L."/>
            <person name="Salzberg S.L."/>
            <person name="Silva J.C."/>
            <person name="Haas B.J."/>
            <person name="Majoros W.H."/>
            <person name="Farzad M."/>
            <person name="Carlton J.M."/>
            <person name="Smith R.K. Jr."/>
            <person name="Garg J."/>
            <person name="Pearlman R.E."/>
            <person name="Karrer K.M."/>
            <person name="Sun L."/>
            <person name="Manning G."/>
            <person name="Elde N.C."/>
            <person name="Turkewitz A.P."/>
            <person name="Asai D.J."/>
            <person name="Wilkes D.E."/>
            <person name="Wang Y."/>
            <person name="Cai H."/>
            <person name="Collins K."/>
            <person name="Stewart B.A."/>
            <person name="Lee S.R."/>
            <person name="Wilamowska K."/>
            <person name="Weinberg Z."/>
            <person name="Ruzzo W.L."/>
            <person name="Wloga D."/>
            <person name="Gaertig J."/>
            <person name="Frankel J."/>
            <person name="Tsao C.-C."/>
            <person name="Gorovsky M.A."/>
            <person name="Keeling P.J."/>
            <person name="Waller R.F."/>
            <person name="Patron N.J."/>
            <person name="Cherry J.M."/>
            <person name="Stover N.A."/>
            <person name="Krieger C.J."/>
            <person name="del Toro C."/>
            <person name="Ryder H.F."/>
            <person name="Williamson S.C."/>
            <person name="Barbeau R.A."/>
            <person name="Hamilton E.P."/>
            <person name="Orias E."/>
        </authorList>
    </citation>
    <scope>NUCLEOTIDE SEQUENCE [LARGE SCALE GENOMIC DNA]</scope>
    <source>
        <strain evidence="5">SB210</strain>
    </source>
</reference>
<feature type="transmembrane region" description="Helical" evidence="2">
    <location>
        <begin position="146"/>
        <end position="163"/>
    </location>
</feature>
<dbReference type="Proteomes" id="UP000009168">
    <property type="component" value="Unassembled WGS sequence"/>
</dbReference>
<dbReference type="EMBL" id="GG662699">
    <property type="protein sequence ID" value="EAR96153.1"/>
    <property type="molecule type" value="Genomic_DNA"/>
</dbReference>
<name>I7M1E1_TETTS</name>
<dbReference type="STRING" id="312017.I7M1E1"/>
<dbReference type="AlphaFoldDB" id="I7M1E1"/>
<evidence type="ECO:0000256" key="1">
    <source>
        <dbReference type="SAM" id="MobiDB-lite"/>
    </source>
</evidence>
<dbReference type="OrthoDB" id="1470350at2759"/>
<keyword evidence="5" id="KW-1185">Reference proteome</keyword>